<dbReference type="InterPro" id="IPR020846">
    <property type="entry name" value="MFS_dom"/>
</dbReference>
<keyword evidence="5" id="KW-0325">Glycoprotein</keyword>
<evidence type="ECO:0000256" key="2">
    <source>
        <dbReference type="ARBA" id="ARBA00022692"/>
    </source>
</evidence>
<evidence type="ECO:0000259" key="7">
    <source>
        <dbReference type="PROSITE" id="PS50850"/>
    </source>
</evidence>
<evidence type="ECO:0000313" key="8">
    <source>
        <dbReference type="EMBL" id="KAF4977128.1"/>
    </source>
</evidence>
<feature type="transmembrane region" description="Helical" evidence="6">
    <location>
        <begin position="254"/>
        <end position="274"/>
    </location>
</feature>
<dbReference type="AlphaFoldDB" id="A0A8H4XIY9"/>
<feature type="transmembrane region" description="Helical" evidence="6">
    <location>
        <begin position="220"/>
        <end position="242"/>
    </location>
</feature>
<dbReference type="GO" id="GO:0042908">
    <property type="term" value="P:xenobiotic transport"/>
    <property type="evidence" value="ECO:0007669"/>
    <property type="project" value="UniProtKB-ARBA"/>
</dbReference>
<sequence>MARNPRPRHHERILGQDLGNLEINVDGAHAPKTTQPKLDGNEPIVYRYLTLDTVLPILPGPQDVGLPEGQELPTGPDLRPYESPFTIPQARKYVLLVLSCVATMLTAYTAGAYSPPSRAMAKDLGTSHTASLVGITTFCIGFGIAPMALAPISEIWGRRPVFILAGFVYVIFQAVCSVMTNLAGMLIARFFVGAGSSVFSSVVGGVIADLWRKEERNTPMALFSGSVLFGTGAGPLVSAAFVNRLSDDTLAWKWSFWHQAIMNGLLLVAILFLFKETRASVLLSRKAKKLNQWYEELEKTGAYGVWVLGVPEETSVSSCSSTINTMPGHHTEIEYGGRKQPQERRLQRIRWVVKEDEERPPLAKMISTSVKRPFYLLFTEPVVFFFSLWAAFSWGILYLSFAVAGYLYSDNFDMSSHFYIAMMVSAIVATVVGILQENLLRNPLWQGQFDEKLASGFWHFMRKHFPASAPEARLYFACITSLLLPAGLFVAFLSPSSTSGYTQAIGIGLANWGIYSVYLATFNYLADAYHQYASSALAAQSFCRNMLGGVFPVVTSIMFGNLGTRNAGCILGGIATGLALIPWVLMIFGERIRSRSSFAISLQKQ</sequence>
<feature type="transmembrane region" description="Helical" evidence="6">
    <location>
        <begin position="186"/>
        <end position="208"/>
    </location>
</feature>
<keyword evidence="2 6" id="KW-0812">Transmembrane</keyword>
<comment type="caution">
    <text evidence="8">The sequence shown here is derived from an EMBL/GenBank/DDBJ whole genome shotgun (WGS) entry which is preliminary data.</text>
</comment>
<dbReference type="PANTHER" id="PTHR23502:SF134">
    <property type="entry name" value="MAJOR FACILITATOR SUPERFAMILY (MFS) PROFILE DOMAIN-CONTAINING PROTEIN-RELATED"/>
    <property type="match status" value="1"/>
</dbReference>
<dbReference type="InterPro" id="IPR005829">
    <property type="entry name" value="Sugar_transporter_CS"/>
</dbReference>
<feature type="transmembrane region" description="Helical" evidence="6">
    <location>
        <begin position="472"/>
        <end position="493"/>
    </location>
</feature>
<dbReference type="OrthoDB" id="6770063at2759"/>
<feature type="transmembrane region" description="Helical" evidence="6">
    <location>
        <begin position="570"/>
        <end position="588"/>
    </location>
</feature>
<feature type="transmembrane region" description="Helical" evidence="6">
    <location>
        <begin position="417"/>
        <end position="435"/>
    </location>
</feature>
<dbReference type="InterPro" id="IPR011701">
    <property type="entry name" value="MFS"/>
</dbReference>
<dbReference type="SUPFAM" id="SSF103473">
    <property type="entry name" value="MFS general substrate transporter"/>
    <property type="match status" value="1"/>
</dbReference>
<dbReference type="EMBL" id="JABEYC010000459">
    <property type="protein sequence ID" value="KAF4977128.1"/>
    <property type="molecule type" value="Genomic_DNA"/>
</dbReference>
<keyword evidence="9" id="KW-1185">Reference proteome</keyword>
<dbReference type="GO" id="GO:0022857">
    <property type="term" value="F:transmembrane transporter activity"/>
    <property type="evidence" value="ECO:0007669"/>
    <property type="project" value="InterPro"/>
</dbReference>
<comment type="subcellular location">
    <subcellularLocation>
        <location evidence="1">Membrane</location>
        <topology evidence="1">Multi-pass membrane protein</topology>
    </subcellularLocation>
</comment>
<organism evidence="8 9">
    <name type="scientific">Fusarium zealandicum</name>
    <dbReference type="NCBI Taxonomy" id="1053134"/>
    <lineage>
        <taxon>Eukaryota</taxon>
        <taxon>Fungi</taxon>
        <taxon>Dikarya</taxon>
        <taxon>Ascomycota</taxon>
        <taxon>Pezizomycotina</taxon>
        <taxon>Sordariomycetes</taxon>
        <taxon>Hypocreomycetidae</taxon>
        <taxon>Hypocreales</taxon>
        <taxon>Nectriaceae</taxon>
        <taxon>Fusarium</taxon>
        <taxon>Fusarium staphyleae species complex</taxon>
    </lineage>
</organism>
<dbReference type="GO" id="GO:0140115">
    <property type="term" value="P:export across plasma membrane"/>
    <property type="evidence" value="ECO:0007669"/>
    <property type="project" value="UniProtKB-ARBA"/>
</dbReference>
<evidence type="ECO:0000256" key="5">
    <source>
        <dbReference type="ARBA" id="ARBA00023180"/>
    </source>
</evidence>
<dbReference type="GO" id="GO:0005886">
    <property type="term" value="C:plasma membrane"/>
    <property type="evidence" value="ECO:0007669"/>
    <property type="project" value="TreeGrafter"/>
</dbReference>
<dbReference type="PROSITE" id="PS50850">
    <property type="entry name" value="MFS"/>
    <property type="match status" value="1"/>
</dbReference>
<dbReference type="Gene3D" id="1.20.1250.20">
    <property type="entry name" value="MFS general substrate transporter like domains"/>
    <property type="match status" value="1"/>
</dbReference>
<evidence type="ECO:0000256" key="4">
    <source>
        <dbReference type="ARBA" id="ARBA00023136"/>
    </source>
</evidence>
<feature type="transmembrane region" description="Helical" evidence="6">
    <location>
        <begin position="130"/>
        <end position="149"/>
    </location>
</feature>
<accession>A0A8H4XIY9</accession>
<name>A0A8H4XIY9_9HYPO</name>
<dbReference type="Pfam" id="PF07690">
    <property type="entry name" value="MFS_1"/>
    <property type="match status" value="1"/>
</dbReference>
<feature type="transmembrane region" description="Helical" evidence="6">
    <location>
        <begin position="546"/>
        <end position="564"/>
    </location>
</feature>
<reference evidence="8" key="2">
    <citation type="submission" date="2020-05" db="EMBL/GenBank/DDBJ databases">
        <authorList>
            <person name="Kim H.-S."/>
            <person name="Proctor R.H."/>
            <person name="Brown D.W."/>
        </authorList>
    </citation>
    <scope>NUCLEOTIDE SEQUENCE</scope>
    <source>
        <strain evidence="8">NRRL 22465</strain>
    </source>
</reference>
<feature type="transmembrane region" description="Helical" evidence="6">
    <location>
        <begin position="93"/>
        <end position="110"/>
    </location>
</feature>
<evidence type="ECO:0000313" key="9">
    <source>
        <dbReference type="Proteomes" id="UP000635477"/>
    </source>
</evidence>
<keyword evidence="4 6" id="KW-0472">Membrane</keyword>
<evidence type="ECO:0000256" key="1">
    <source>
        <dbReference type="ARBA" id="ARBA00004141"/>
    </source>
</evidence>
<feature type="transmembrane region" description="Helical" evidence="6">
    <location>
        <begin position="505"/>
        <end position="525"/>
    </location>
</feature>
<evidence type="ECO:0000256" key="3">
    <source>
        <dbReference type="ARBA" id="ARBA00022989"/>
    </source>
</evidence>
<feature type="transmembrane region" description="Helical" evidence="6">
    <location>
        <begin position="161"/>
        <end position="180"/>
    </location>
</feature>
<protein>
    <recommendedName>
        <fullName evidence="7">Major facilitator superfamily (MFS) profile domain-containing protein</fullName>
    </recommendedName>
</protein>
<dbReference type="PROSITE" id="PS00216">
    <property type="entry name" value="SUGAR_TRANSPORT_1"/>
    <property type="match status" value="1"/>
</dbReference>
<proteinExistence type="predicted"/>
<dbReference type="InterPro" id="IPR036259">
    <property type="entry name" value="MFS_trans_sf"/>
</dbReference>
<reference evidence="8" key="1">
    <citation type="journal article" date="2020" name="BMC Genomics">
        <title>Correction to: Identification and distribution of gene clusters required for synthesis of sphingolipid metabolism inhibitors in diverse species of the filamentous fungus Fusarium.</title>
        <authorList>
            <person name="Kim H.S."/>
            <person name="Lohmar J.M."/>
            <person name="Busman M."/>
            <person name="Brown D.W."/>
            <person name="Naumann T.A."/>
            <person name="Divon H.H."/>
            <person name="Lysoe E."/>
            <person name="Uhlig S."/>
            <person name="Proctor R.H."/>
        </authorList>
    </citation>
    <scope>NUCLEOTIDE SEQUENCE</scope>
    <source>
        <strain evidence="8">NRRL 22465</strain>
    </source>
</reference>
<feature type="domain" description="Major facilitator superfamily (MFS) profile" evidence="7">
    <location>
        <begin position="95"/>
        <end position="594"/>
    </location>
</feature>
<dbReference type="PANTHER" id="PTHR23502">
    <property type="entry name" value="MAJOR FACILITATOR SUPERFAMILY"/>
    <property type="match status" value="1"/>
</dbReference>
<dbReference type="Proteomes" id="UP000635477">
    <property type="component" value="Unassembled WGS sequence"/>
</dbReference>
<gene>
    <name evidence="8" type="ORF">FZEAL_6316</name>
</gene>
<keyword evidence="3 6" id="KW-1133">Transmembrane helix</keyword>
<feature type="transmembrane region" description="Helical" evidence="6">
    <location>
        <begin position="374"/>
        <end position="397"/>
    </location>
</feature>
<evidence type="ECO:0000256" key="6">
    <source>
        <dbReference type="SAM" id="Phobius"/>
    </source>
</evidence>